<dbReference type="GO" id="GO:0016779">
    <property type="term" value="F:nucleotidyltransferase activity"/>
    <property type="evidence" value="ECO:0007669"/>
    <property type="project" value="UniProtKB-KW"/>
</dbReference>
<feature type="domain" description="MannoseP isomerase/GMP-like beta-helix" evidence="2">
    <location>
        <begin position="312"/>
        <end position="366"/>
    </location>
</feature>
<reference evidence="3 4" key="1">
    <citation type="submission" date="2024-02" db="EMBL/GenBank/DDBJ databases">
        <title>Bacterial strain from lacustrine sediment.</title>
        <authorList>
            <person name="Petit C."/>
            <person name="Fadhlaoui K."/>
        </authorList>
    </citation>
    <scope>NUCLEOTIDE SEQUENCE [LARGE SCALE GENOMIC DNA]</scope>
    <source>
        <strain evidence="3 4">IPX-CK</strain>
    </source>
</reference>
<dbReference type="Gene3D" id="3.90.550.10">
    <property type="entry name" value="Spore Coat Polysaccharide Biosynthesis Protein SpsA, Chain A"/>
    <property type="match status" value="1"/>
</dbReference>
<evidence type="ECO:0000259" key="2">
    <source>
        <dbReference type="Pfam" id="PF22640"/>
    </source>
</evidence>
<dbReference type="SUPFAM" id="SSF53448">
    <property type="entry name" value="Nucleotide-diphospho-sugar transferases"/>
    <property type="match status" value="1"/>
</dbReference>
<dbReference type="InterPro" id="IPR054566">
    <property type="entry name" value="ManC/GMP-like_b-helix"/>
</dbReference>
<sequence length="375" mass="41826">MTEGNGKMERYGIIMAGGGGTRFWPLSRREVPKQLLNLTGRDTMVNETIDRIKKSVRGENIYIVTNAVQAELMEKVTEGRLEAKHILSEPAARNTAACIGYAAVEIRKKYGDGVMCVLASDHYIKNGAAYAEVMDYAMELAEKTDRLVTIGIKPTNPATGYGYIKYNKKVKEVGHTISKESGKRIAAYPVADFVEKPSLSTAKSYVEQGCYLWNSGMFVWKTSVILKYFEELLPDVYECLLEIEEAIGTDKEKETIERVYPTIPKISVDYGIMERADNVIMLEGDFGWSDVGSWDALDTLYDADGNNNVTYGEQIHIGSKNCIAYGKNKLIATIGLDNVIIVETEDAILVCDKNKAQDVKKIVEILEEQGKTEYL</sequence>
<dbReference type="InterPro" id="IPR049577">
    <property type="entry name" value="GMPP_N"/>
</dbReference>
<dbReference type="Pfam" id="PF22640">
    <property type="entry name" value="ManC_GMP_beta-helix"/>
    <property type="match status" value="1"/>
</dbReference>
<dbReference type="Pfam" id="PF00483">
    <property type="entry name" value="NTP_transferase"/>
    <property type="match status" value="1"/>
</dbReference>
<accession>A0ABZ3EW69</accession>
<evidence type="ECO:0000313" key="3">
    <source>
        <dbReference type="EMBL" id="XAH73557.1"/>
    </source>
</evidence>
<gene>
    <name evidence="3" type="ORF">V6984_18950</name>
</gene>
<evidence type="ECO:0000259" key="1">
    <source>
        <dbReference type="Pfam" id="PF00483"/>
    </source>
</evidence>
<protein>
    <submittedName>
        <fullName evidence="3">Mannose-1-phosphate guanylyltransferase</fullName>
    </submittedName>
</protein>
<evidence type="ECO:0000313" key="4">
    <source>
        <dbReference type="Proteomes" id="UP001451571"/>
    </source>
</evidence>
<organism evidence="3 4">
    <name type="scientific">Kineothrix sedimenti</name>
    <dbReference type="NCBI Taxonomy" id="3123317"/>
    <lineage>
        <taxon>Bacteria</taxon>
        <taxon>Bacillati</taxon>
        <taxon>Bacillota</taxon>
        <taxon>Clostridia</taxon>
        <taxon>Lachnospirales</taxon>
        <taxon>Lachnospiraceae</taxon>
        <taxon>Kineothrix</taxon>
    </lineage>
</organism>
<dbReference type="EMBL" id="CP146256">
    <property type="protein sequence ID" value="XAH73557.1"/>
    <property type="molecule type" value="Genomic_DNA"/>
</dbReference>
<dbReference type="InterPro" id="IPR051161">
    <property type="entry name" value="Mannose-6P_isomerase_type2"/>
</dbReference>
<keyword evidence="3" id="KW-0808">Transferase</keyword>
<dbReference type="SUPFAM" id="SSF159283">
    <property type="entry name" value="Guanosine diphospho-D-mannose pyrophosphorylase/mannose-6-phosphate isomerase linker domain"/>
    <property type="match status" value="1"/>
</dbReference>
<name>A0ABZ3EW69_9FIRM</name>
<dbReference type="CDD" id="cd02509">
    <property type="entry name" value="GDP-M1P_Guanylyltransferase"/>
    <property type="match status" value="1"/>
</dbReference>
<keyword evidence="4" id="KW-1185">Reference proteome</keyword>
<dbReference type="PANTHER" id="PTHR46390">
    <property type="entry name" value="MANNOSE-1-PHOSPHATE GUANYLYLTRANSFERASE"/>
    <property type="match status" value="1"/>
</dbReference>
<dbReference type="InterPro" id="IPR029044">
    <property type="entry name" value="Nucleotide-diphossugar_trans"/>
</dbReference>
<proteinExistence type="predicted"/>
<feature type="domain" description="Nucleotidyl transferase" evidence="1">
    <location>
        <begin position="12"/>
        <end position="297"/>
    </location>
</feature>
<dbReference type="PANTHER" id="PTHR46390:SF1">
    <property type="entry name" value="MANNOSE-1-PHOSPHATE GUANYLYLTRANSFERASE"/>
    <property type="match status" value="1"/>
</dbReference>
<keyword evidence="3" id="KW-0548">Nucleotidyltransferase</keyword>
<dbReference type="RefSeq" id="WP_342757161.1">
    <property type="nucleotide sequence ID" value="NZ_CP146256.1"/>
</dbReference>
<dbReference type="InterPro" id="IPR005835">
    <property type="entry name" value="NTP_transferase_dom"/>
</dbReference>
<dbReference type="Proteomes" id="UP001451571">
    <property type="component" value="Chromosome"/>
</dbReference>